<protein>
    <recommendedName>
        <fullName evidence="3">Phage protein</fullName>
    </recommendedName>
</protein>
<sequence>MAIKINVNTQPYYEFEILDKNYKVYTDDDSIQKYLNMRDELLKQEEDDSIEGMKKLTKESFDVLMGEGAFEEIYAGVGKSSQTMIEILIQVFDHVAEVNNQSATQKFLDAKARKQG</sequence>
<dbReference type="AlphaFoldDB" id="A0A9X7GA26"/>
<dbReference type="RefSeq" id="WP_098659909.1">
    <property type="nucleotide sequence ID" value="NZ_NVDQ01000007.1"/>
</dbReference>
<evidence type="ECO:0008006" key="3">
    <source>
        <dbReference type="Google" id="ProtNLM"/>
    </source>
</evidence>
<proteinExistence type="predicted"/>
<evidence type="ECO:0000313" key="2">
    <source>
        <dbReference type="Proteomes" id="UP000226257"/>
    </source>
</evidence>
<evidence type="ECO:0000313" key="1">
    <source>
        <dbReference type="EMBL" id="PFV11216.1"/>
    </source>
</evidence>
<reference evidence="1 2" key="1">
    <citation type="submission" date="2017-09" db="EMBL/GenBank/DDBJ databases">
        <title>Large-scale bioinformatics analysis of Bacillus genomes uncovers conserved roles of natural products in bacterial physiology.</title>
        <authorList>
            <consortium name="Agbiome Team Llc"/>
            <person name="Bleich R.M."/>
            <person name="Grubbs K.J."/>
            <person name="Santa Maria K.C."/>
            <person name="Allen S.E."/>
            <person name="Farag S."/>
            <person name="Shank E.A."/>
            <person name="Bowers A."/>
        </authorList>
    </citation>
    <scope>NUCLEOTIDE SEQUENCE [LARGE SCALE GENOMIC DNA]</scope>
    <source>
        <strain evidence="1 2">AFS060282</strain>
    </source>
</reference>
<dbReference type="EMBL" id="NVDQ01000007">
    <property type="protein sequence ID" value="PFV11216.1"/>
    <property type="molecule type" value="Genomic_DNA"/>
</dbReference>
<name>A0A9X7GA26_BACCE</name>
<gene>
    <name evidence="1" type="ORF">COK98_02800</name>
</gene>
<accession>A0A9X7GA26</accession>
<comment type="caution">
    <text evidence="1">The sequence shown here is derived from an EMBL/GenBank/DDBJ whole genome shotgun (WGS) entry which is preliminary data.</text>
</comment>
<dbReference type="Proteomes" id="UP000226257">
    <property type="component" value="Unassembled WGS sequence"/>
</dbReference>
<organism evidence="1 2">
    <name type="scientific">Bacillus cereus</name>
    <dbReference type="NCBI Taxonomy" id="1396"/>
    <lineage>
        <taxon>Bacteria</taxon>
        <taxon>Bacillati</taxon>
        <taxon>Bacillota</taxon>
        <taxon>Bacilli</taxon>
        <taxon>Bacillales</taxon>
        <taxon>Bacillaceae</taxon>
        <taxon>Bacillus</taxon>
        <taxon>Bacillus cereus group</taxon>
    </lineage>
</organism>